<dbReference type="Pfam" id="PF00664">
    <property type="entry name" value="ABC_membrane"/>
    <property type="match status" value="1"/>
</dbReference>
<keyword evidence="2 5" id="KW-0812">Transmembrane</keyword>
<dbReference type="GO" id="GO:0005886">
    <property type="term" value="C:plasma membrane"/>
    <property type="evidence" value="ECO:0007669"/>
    <property type="project" value="TreeGrafter"/>
</dbReference>
<keyword evidence="4 5" id="KW-0472">Membrane</keyword>
<evidence type="ECO:0000256" key="3">
    <source>
        <dbReference type="ARBA" id="ARBA00022989"/>
    </source>
</evidence>
<evidence type="ECO:0000256" key="4">
    <source>
        <dbReference type="ARBA" id="ARBA00023136"/>
    </source>
</evidence>
<accession>A0A9N9P3A5</accession>
<dbReference type="OrthoDB" id="2414416at2759"/>
<comment type="caution">
    <text evidence="7">The sequence shown here is derived from an EMBL/GenBank/DDBJ whole genome shotgun (WGS) entry which is preliminary data.</text>
</comment>
<dbReference type="AlphaFoldDB" id="A0A9N9P3A5"/>
<dbReference type="PANTHER" id="PTHR24222:SF76">
    <property type="entry name" value="MYCOBACTIN IMPORT ATP-BINDING_PERMEASE PROTEIN IRTB"/>
    <property type="match status" value="1"/>
</dbReference>
<name>A0A9N9P3A5_9GLOM</name>
<dbReference type="InterPro" id="IPR011527">
    <property type="entry name" value="ABC1_TM_dom"/>
</dbReference>
<dbReference type="GO" id="GO:0140359">
    <property type="term" value="F:ABC-type transporter activity"/>
    <property type="evidence" value="ECO:0007669"/>
    <property type="project" value="InterPro"/>
</dbReference>
<reference evidence="7" key="1">
    <citation type="submission" date="2021-06" db="EMBL/GenBank/DDBJ databases">
        <authorList>
            <person name="Kallberg Y."/>
            <person name="Tangrot J."/>
            <person name="Rosling A."/>
        </authorList>
    </citation>
    <scope>NUCLEOTIDE SEQUENCE</scope>
    <source>
        <strain evidence="7">CL551</strain>
    </source>
</reference>
<keyword evidence="8" id="KW-1185">Reference proteome</keyword>
<feature type="domain" description="ABC transmembrane type-1" evidence="6">
    <location>
        <begin position="27"/>
        <end position="136"/>
    </location>
</feature>
<gene>
    <name evidence="7" type="ORF">AMORRO_LOCUS17583</name>
</gene>
<dbReference type="InterPro" id="IPR039421">
    <property type="entry name" value="Type_1_exporter"/>
</dbReference>
<keyword evidence="3 5" id="KW-1133">Transmembrane helix</keyword>
<dbReference type="PANTHER" id="PTHR24222">
    <property type="entry name" value="ABC TRANSPORTER B FAMILY"/>
    <property type="match status" value="1"/>
</dbReference>
<dbReference type="PROSITE" id="PS50929">
    <property type="entry name" value="ABC_TM1F"/>
    <property type="match status" value="1"/>
</dbReference>
<evidence type="ECO:0000256" key="2">
    <source>
        <dbReference type="ARBA" id="ARBA00022692"/>
    </source>
</evidence>
<dbReference type="Gene3D" id="1.20.1560.10">
    <property type="entry name" value="ABC transporter type 1, transmembrane domain"/>
    <property type="match status" value="1"/>
</dbReference>
<feature type="transmembrane region" description="Helical" evidence="5">
    <location>
        <begin position="82"/>
        <end position="100"/>
    </location>
</feature>
<evidence type="ECO:0000259" key="6">
    <source>
        <dbReference type="PROSITE" id="PS50929"/>
    </source>
</evidence>
<proteinExistence type="predicted"/>
<sequence>FATFTLSVRENGFTEAARDDLYNTIAIWMIVGERQAKCVRQKYYEAILRQDMSFFDSVSTGDVTTRISSDINLFQEGISEKVGLIIQYVATFITGFVIGFTKGWKLTLVLCSVFPLLAITGGLMGKLLAASTLQGQ</sequence>
<dbReference type="SUPFAM" id="SSF90123">
    <property type="entry name" value="ABC transporter transmembrane region"/>
    <property type="match status" value="1"/>
</dbReference>
<feature type="non-terminal residue" evidence="7">
    <location>
        <position position="136"/>
    </location>
</feature>
<evidence type="ECO:0000313" key="8">
    <source>
        <dbReference type="Proteomes" id="UP000789342"/>
    </source>
</evidence>
<feature type="transmembrane region" description="Helical" evidence="5">
    <location>
        <begin position="106"/>
        <end position="129"/>
    </location>
</feature>
<evidence type="ECO:0000256" key="5">
    <source>
        <dbReference type="SAM" id="Phobius"/>
    </source>
</evidence>
<evidence type="ECO:0000256" key="1">
    <source>
        <dbReference type="ARBA" id="ARBA00004141"/>
    </source>
</evidence>
<protein>
    <submittedName>
        <fullName evidence="7">17569_t:CDS:1</fullName>
    </submittedName>
</protein>
<dbReference type="EMBL" id="CAJVPV010055212">
    <property type="protein sequence ID" value="CAG8784244.1"/>
    <property type="molecule type" value="Genomic_DNA"/>
</dbReference>
<feature type="non-terminal residue" evidence="7">
    <location>
        <position position="1"/>
    </location>
</feature>
<dbReference type="InterPro" id="IPR036640">
    <property type="entry name" value="ABC1_TM_sf"/>
</dbReference>
<dbReference type="Proteomes" id="UP000789342">
    <property type="component" value="Unassembled WGS sequence"/>
</dbReference>
<organism evidence="7 8">
    <name type="scientific">Acaulospora morrowiae</name>
    <dbReference type="NCBI Taxonomy" id="94023"/>
    <lineage>
        <taxon>Eukaryota</taxon>
        <taxon>Fungi</taxon>
        <taxon>Fungi incertae sedis</taxon>
        <taxon>Mucoromycota</taxon>
        <taxon>Glomeromycotina</taxon>
        <taxon>Glomeromycetes</taxon>
        <taxon>Diversisporales</taxon>
        <taxon>Acaulosporaceae</taxon>
        <taxon>Acaulospora</taxon>
    </lineage>
</organism>
<dbReference type="GO" id="GO:0005524">
    <property type="term" value="F:ATP binding"/>
    <property type="evidence" value="ECO:0007669"/>
    <property type="project" value="InterPro"/>
</dbReference>
<evidence type="ECO:0000313" key="7">
    <source>
        <dbReference type="EMBL" id="CAG8784244.1"/>
    </source>
</evidence>
<comment type="subcellular location">
    <subcellularLocation>
        <location evidence="1">Membrane</location>
        <topology evidence="1">Multi-pass membrane protein</topology>
    </subcellularLocation>
</comment>